<organism evidence="2 3">
    <name type="scientific">Corynebacterium spheniscorum</name>
    <dbReference type="NCBI Taxonomy" id="185761"/>
    <lineage>
        <taxon>Bacteria</taxon>
        <taxon>Bacillati</taxon>
        <taxon>Actinomycetota</taxon>
        <taxon>Actinomycetes</taxon>
        <taxon>Mycobacteriales</taxon>
        <taxon>Corynebacteriaceae</taxon>
        <taxon>Corynebacterium</taxon>
    </lineage>
</organism>
<reference evidence="2 3" key="1">
    <citation type="submission" date="2016-10" db="EMBL/GenBank/DDBJ databases">
        <authorList>
            <person name="de Groot N.N."/>
        </authorList>
    </citation>
    <scope>NUCLEOTIDE SEQUENCE [LARGE SCALE GENOMIC DNA]</scope>
    <source>
        <strain>J11</strain>
        <strain evidence="3">PG 39</strain>
    </source>
</reference>
<dbReference type="EMBL" id="FOPJ01000002">
    <property type="protein sequence ID" value="SFG28389.1"/>
    <property type="molecule type" value="Genomic_DNA"/>
</dbReference>
<name>A0A1I2QM49_9CORY</name>
<proteinExistence type="predicted"/>
<evidence type="ECO:0000313" key="2">
    <source>
        <dbReference type="EMBL" id="SFG28389.1"/>
    </source>
</evidence>
<accession>A0A1I2QM49</accession>
<feature type="compositionally biased region" description="Basic and acidic residues" evidence="1">
    <location>
        <begin position="28"/>
        <end position="45"/>
    </location>
</feature>
<feature type="region of interest" description="Disordered" evidence="1">
    <location>
        <begin position="1"/>
        <end position="45"/>
    </location>
</feature>
<feature type="compositionally biased region" description="Low complexity" evidence="1">
    <location>
        <begin position="10"/>
        <end position="22"/>
    </location>
</feature>
<sequence length="90" mass="9733">MSTYSDGDTSGFFNPGNPGNSRNPRHHAGPEHPSRGGDRGAERGVHRAGYKRVILSDEESQDFDALMAVFEVPEEHILDFGDGPSGVYSS</sequence>
<dbReference type="Proteomes" id="UP000199065">
    <property type="component" value="Unassembled WGS sequence"/>
</dbReference>
<protein>
    <submittedName>
        <fullName evidence="2">Uncharacterized protein</fullName>
    </submittedName>
</protein>
<dbReference type="AlphaFoldDB" id="A0A1I2QM49"/>
<evidence type="ECO:0000256" key="1">
    <source>
        <dbReference type="SAM" id="MobiDB-lite"/>
    </source>
</evidence>
<dbReference type="RefSeq" id="WP_092284043.1">
    <property type="nucleotide sequence ID" value="NZ_FOPJ01000002.1"/>
</dbReference>
<dbReference type="STRING" id="185761.SAMN05660282_00484"/>
<evidence type="ECO:0000313" key="3">
    <source>
        <dbReference type="Proteomes" id="UP000199065"/>
    </source>
</evidence>
<keyword evidence="3" id="KW-1185">Reference proteome</keyword>
<gene>
    <name evidence="2" type="ORF">SAMN05660282_00484</name>
</gene>